<name>A0A2R8AY87_9RHOB</name>
<reference evidence="3" key="1">
    <citation type="submission" date="2018-03" db="EMBL/GenBank/DDBJ databases">
        <authorList>
            <person name="Rodrigo-Torres L."/>
            <person name="Arahal R. D."/>
            <person name="Lucena T."/>
        </authorList>
    </citation>
    <scope>NUCLEOTIDE SEQUENCE [LARGE SCALE GENOMIC DNA]</scope>
    <source>
        <strain evidence="3">CECT 8871</strain>
    </source>
</reference>
<feature type="domain" description="Xylose isomerase-like TIM barrel" evidence="1">
    <location>
        <begin position="21"/>
        <end position="254"/>
    </location>
</feature>
<dbReference type="InterPro" id="IPR013022">
    <property type="entry name" value="Xyl_isomerase-like_TIM-brl"/>
</dbReference>
<gene>
    <name evidence="2" type="ORF">PRI8871_02820</name>
</gene>
<dbReference type="InterPro" id="IPR050312">
    <property type="entry name" value="IolE/XylAMocC-like"/>
</dbReference>
<dbReference type="PANTHER" id="PTHR12110">
    <property type="entry name" value="HYDROXYPYRUVATE ISOMERASE"/>
    <property type="match status" value="1"/>
</dbReference>
<accession>A0A2R8AY87</accession>
<dbReference type="EMBL" id="OMOJ01000006">
    <property type="protein sequence ID" value="SPF81005.1"/>
    <property type="molecule type" value="Genomic_DNA"/>
</dbReference>
<evidence type="ECO:0000313" key="3">
    <source>
        <dbReference type="Proteomes" id="UP000244904"/>
    </source>
</evidence>
<dbReference type="InterPro" id="IPR036237">
    <property type="entry name" value="Xyl_isomerase-like_sf"/>
</dbReference>
<dbReference type="AlphaFoldDB" id="A0A2R8AY87"/>
<proteinExistence type="predicted"/>
<dbReference type="Gene3D" id="3.20.20.150">
    <property type="entry name" value="Divalent-metal-dependent TIM barrel enzymes"/>
    <property type="match status" value="1"/>
</dbReference>
<dbReference type="PANTHER" id="PTHR12110:SF48">
    <property type="entry name" value="BLL3656 PROTEIN"/>
    <property type="match status" value="1"/>
</dbReference>
<sequence>MRLLSLAHLTAIDLAPPALIEAAATGGFDAVGLRLLQVTATTPGYPLWQNARMLRETHAAMRATGVQVHDIEFVRLTPDTQVESLLPFLDIGAELCAREVITAPYDPDHARMADKLGRLSEAAGARGLGVVLEFFPWTDIRTVDDALALVSQAGPNIGVLPDSLHFDRSGSSHITLAELPPERLRFAHLCDAPVRPHYNEAELLFAAREERLLPGTGQIDLTAYLRALPADLPLGIEVPRTKTMHAVGGPELIKETGDAVRDFLKSIDS</sequence>
<keyword evidence="3" id="KW-1185">Reference proteome</keyword>
<dbReference type="SUPFAM" id="SSF51658">
    <property type="entry name" value="Xylose isomerase-like"/>
    <property type="match status" value="1"/>
</dbReference>
<dbReference type="Pfam" id="PF01261">
    <property type="entry name" value="AP_endonuc_2"/>
    <property type="match status" value="1"/>
</dbReference>
<evidence type="ECO:0000259" key="1">
    <source>
        <dbReference type="Pfam" id="PF01261"/>
    </source>
</evidence>
<organism evidence="2 3">
    <name type="scientific">Pseudoprimorskyibacter insulae</name>
    <dbReference type="NCBI Taxonomy" id="1695997"/>
    <lineage>
        <taxon>Bacteria</taxon>
        <taxon>Pseudomonadati</taxon>
        <taxon>Pseudomonadota</taxon>
        <taxon>Alphaproteobacteria</taxon>
        <taxon>Rhodobacterales</taxon>
        <taxon>Paracoccaceae</taxon>
        <taxon>Pseudoprimorskyibacter</taxon>
    </lineage>
</organism>
<protein>
    <recommendedName>
        <fullName evidence="1">Xylose isomerase-like TIM barrel domain-containing protein</fullName>
    </recommendedName>
</protein>
<dbReference type="Proteomes" id="UP000244904">
    <property type="component" value="Unassembled WGS sequence"/>
</dbReference>
<evidence type="ECO:0000313" key="2">
    <source>
        <dbReference type="EMBL" id="SPF81005.1"/>
    </source>
</evidence>